<organism evidence="2 3">
    <name type="scientific">Spinactinospora alkalitolerans</name>
    <dbReference type="NCBI Taxonomy" id="687207"/>
    <lineage>
        <taxon>Bacteria</taxon>
        <taxon>Bacillati</taxon>
        <taxon>Actinomycetota</taxon>
        <taxon>Actinomycetes</taxon>
        <taxon>Streptosporangiales</taxon>
        <taxon>Nocardiopsidaceae</taxon>
        <taxon>Spinactinospora</taxon>
    </lineage>
</organism>
<dbReference type="RefSeq" id="WP_179644167.1">
    <property type="nucleotide sequence ID" value="NZ_JACCCC010000001.1"/>
</dbReference>
<feature type="compositionally biased region" description="Low complexity" evidence="1">
    <location>
        <begin position="1"/>
        <end position="12"/>
    </location>
</feature>
<dbReference type="AlphaFoldDB" id="A0A852TXA8"/>
<keyword evidence="3" id="KW-1185">Reference proteome</keyword>
<feature type="compositionally biased region" description="Basic residues" evidence="1">
    <location>
        <begin position="13"/>
        <end position="27"/>
    </location>
</feature>
<protein>
    <recommendedName>
        <fullName evidence="4">SseB protein N-terminal domain-containing protein</fullName>
    </recommendedName>
</protein>
<evidence type="ECO:0000313" key="3">
    <source>
        <dbReference type="Proteomes" id="UP000589036"/>
    </source>
</evidence>
<evidence type="ECO:0000256" key="1">
    <source>
        <dbReference type="SAM" id="MobiDB-lite"/>
    </source>
</evidence>
<name>A0A852TXA8_9ACTN</name>
<dbReference type="EMBL" id="JACCCC010000001">
    <property type="protein sequence ID" value="NYE48371.1"/>
    <property type="molecule type" value="Genomic_DNA"/>
</dbReference>
<gene>
    <name evidence="2" type="ORF">HDA32_003491</name>
</gene>
<feature type="compositionally biased region" description="Basic residues" evidence="1">
    <location>
        <begin position="112"/>
        <end position="122"/>
    </location>
</feature>
<dbReference type="InterPro" id="IPR049975">
    <property type="entry name" value="SAV_915-like_dom"/>
</dbReference>
<reference evidence="2 3" key="1">
    <citation type="submission" date="2020-07" db="EMBL/GenBank/DDBJ databases">
        <title>Sequencing the genomes of 1000 actinobacteria strains.</title>
        <authorList>
            <person name="Klenk H.-P."/>
        </authorList>
    </citation>
    <scope>NUCLEOTIDE SEQUENCE [LARGE SCALE GENOMIC DNA]</scope>
    <source>
        <strain evidence="2 3">CXB654</strain>
    </source>
</reference>
<sequence length="129" mass="14225">MRTDAAPTSRPPSRSRTHRHSQSRSRSRGAGARPALYVPVHASGGVEALRLARLDSGERVALAFTELTRLRAAMGPDQPWTRLAEPALRSMLRPLGVSGIRIDAWAVADRSPRRRPPHRGPRRTTAPTR</sequence>
<evidence type="ECO:0000313" key="2">
    <source>
        <dbReference type="EMBL" id="NYE48371.1"/>
    </source>
</evidence>
<accession>A0A852TXA8</accession>
<feature type="region of interest" description="Disordered" evidence="1">
    <location>
        <begin position="1"/>
        <end position="34"/>
    </location>
</feature>
<dbReference type="Proteomes" id="UP000589036">
    <property type="component" value="Unassembled WGS sequence"/>
</dbReference>
<proteinExistence type="predicted"/>
<dbReference type="NCBIfam" id="NF042914">
    <property type="entry name" value="SAV915_dom"/>
    <property type="match status" value="1"/>
</dbReference>
<feature type="region of interest" description="Disordered" evidence="1">
    <location>
        <begin position="107"/>
        <end position="129"/>
    </location>
</feature>
<evidence type="ECO:0008006" key="4">
    <source>
        <dbReference type="Google" id="ProtNLM"/>
    </source>
</evidence>
<comment type="caution">
    <text evidence="2">The sequence shown here is derived from an EMBL/GenBank/DDBJ whole genome shotgun (WGS) entry which is preliminary data.</text>
</comment>